<protein>
    <submittedName>
        <fullName evidence="2">Uncharacterized protein</fullName>
    </submittedName>
</protein>
<name>A0AAV4SYA9_9ARAC</name>
<reference evidence="2 3" key="1">
    <citation type="submission" date="2021-06" db="EMBL/GenBank/DDBJ databases">
        <title>Caerostris darwini draft genome.</title>
        <authorList>
            <person name="Kono N."/>
            <person name="Arakawa K."/>
        </authorList>
    </citation>
    <scope>NUCLEOTIDE SEQUENCE [LARGE SCALE GENOMIC DNA]</scope>
</reference>
<dbReference type="AlphaFoldDB" id="A0AAV4SYA9"/>
<keyword evidence="3" id="KW-1185">Reference proteome</keyword>
<feature type="compositionally biased region" description="Polar residues" evidence="1">
    <location>
        <begin position="24"/>
        <end position="43"/>
    </location>
</feature>
<proteinExistence type="predicted"/>
<feature type="compositionally biased region" description="Polar residues" evidence="1">
    <location>
        <begin position="94"/>
        <end position="106"/>
    </location>
</feature>
<dbReference type="Proteomes" id="UP001054837">
    <property type="component" value="Unassembled WGS sequence"/>
</dbReference>
<sequence>MSEDYKSLQSNASCGDSNHEQTDSAKNPATFSSESKTLSSQLQKRIINPYPPHRFSMEEGGLLSERKQTRKMAQTLTTTTATSIMKSRRGGGATQCSPCKSVSLTRPGTRKQRSLP</sequence>
<feature type="compositionally biased region" description="Polar residues" evidence="1">
    <location>
        <begin position="7"/>
        <end position="16"/>
    </location>
</feature>
<gene>
    <name evidence="2" type="ORF">CDAR_391251</name>
</gene>
<evidence type="ECO:0000256" key="1">
    <source>
        <dbReference type="SAM" id="MobiDB-lite"/>
    </source>
</evidence>
<organism evidence="2 3">
    <name type="scientific">Caerostris darwini</name>
    <dbReference type="NCBI Taxonomy" id="1538125"/>
    <lineage>
        <taxon>Eukaryota</taxon>
        <taxon>Metazoa</taxon>
        <taxon>Ecdysozoa</taxon>
        <taxon>Arthropoda</taxon>
        <taxon>Chelicerata</taxon>
        <taxon>Arachnida</taxon>
        <taxon>Araneae</taxon>
        <taxon>Araneomorphae</taxon>
        <taxon>Entelegynae</taxon>
        <taxon>Araneoidea</taxon>
        <taxon>Araneidae</taxon>
        <taxon>Caerostris</taxon>
    </lineage>
</organism>
<feature type="compositionally biased region" description="Low complexity" evidence="1">
    <location>
        <begin position="71"/>
        <end position="85"/>
    </location>
</feature>
<evidence type="ECO:0000313" key="2">
    <source>
        <dbReference type="EMBL" id="GIY38019.1"/>
    </source>
</evidence>
<comment type="caution">
    <text evidence="2">The sequence shown here is derived from an EMBL/GenBank/DDBJ whole genome shotgun (WGS) entry which is preliminary data.</text>
</comment>
<dbReference type="EMBL" id="BPLQ01008534">
    <property type="protein sequence ID" value="GIY38019.1"/>
    <property type="molecule type" value="Genomic_DNA"/>
</dbReference>
<accession>A0AAV4SYA9</accession>
<feature type="region of interest" description="Disordered" evidence="1">
    <location>
        <begin position="1"/>
        <end position="116"/>
    </location>
</feature>
<evidence type="ECO:0000313" key="3">
    <source>
        <dbReference type="Proteomes" id="UP001054837"/>
    </source>
</evidence>